<proteinExistence type="predicted"/>
<evidence type="ECO:0000313" key="2">
    <source>
        <dbReference type="Proteomes" id="UP000070533"/>
    </source>
</evidence>
<dbReference type="AlphaFoldDB" id="A0A133QC76"/>
<keyword evidence="2" id="KW-1185">Reference proteome</keyword>
<accession>A0A133QC76</accession>
<comment type="caution">
    <text evidence="1">The sequence shown here is derived from an EMBL/GenBank/DDBJ whole genome shotgun (WGS) entry which is preliminary data.</text>
</comment>
<organism evidence="1 2">
    <name type="scientific">Prevotella corporis</name>
    <dbReference type="NCBI Taxonomy" id="28128"/>
    <lineage>
        <taxon>Bacteria</taxon>
        <taxon>Pseudomonadati</taxon>
        <taxon>Bacteroidota</taxon>
        <taxon>Bacteroidia</taxon>
        <taxon>Bacteroidales</taxon>
        <taxon>Prevotellaceae</taxon>
        <taxon>Prevotella</taxon>
    </lineage>
</organism>
<dbReference type="STRING" id="28128.HMPREF3226_01043"/>
<dbReference type="EMBL" id="LRQG01000068">
    <property type="protein sequence ID" value="KXA40494.1"/>
    <property type="molecule type" value="Genomic_DNA"/>
</dbReference>
<sequence length="78" mass="8413">MIENAAKVIDAAIMCAEIDPDDEEIQRTTMYIKGGSTQGIETILLKTGLFIINLPYLASRTNVACGFHLDARSPEAAA</sequence>
<gene>
    <name evidence="1" type="ORF">HMPREF3226_01043</name>
</gene>
<dbReference type="PATRIC" id="fig|28128.5.peg.1053"/>
<dbReference type="Proteomes" id="UP000070533">
    <property type="component" value="Unassembled WGS sequence"/>
</dbReference>
<dbReference type="RefSeq" id="WP_025877982.1">
    <property type="nucleotide sequence ID" value="NZ_BAAAXP010000019.1"/>
</dbReference>
<evidence type="ECO:0000313" key="1">
    <source>
        <dbReference type="EMBL" id="KXA40494.1"/>
    </source>
</evidence>
<name>A0A133QC76_9BACT</name>
<reference evidence="2" key="1">
    <citation type="submission" date="2016-01" db="EMBL/GenBank/DDBJ databases">
        <authorList>
            <person name="Mitreva M."/>
            <person name="Pepin K.H."/>
            <person name="Mihindukulasuriya K.A."/>
            <person name="Fulton R."/>
            <person name="Fronick C."/>
            <person name="O'Laughlin M."/>
            <person name="Miner T."/>
            <person name="Herter B."/>
            <person name="Rosa B.A."/>
            <person name="Cordes M."/>
            <person name="Tomlinson C."/>
            <person name="Wollam A."/>
            <person name="Palsikar V.B."/>
            <person name="Mardis E.R."/>
            <person name="Wilson R.K."/>
        </authorList>
    </citation>
    <scope>NUCLEOTIDE SEQUENCE [LARGE SCALE GENOMIC DNA]</scope>
    <source>
        <strain evidence="2">MJR7716</strain>
    </source>
</reference>
<protein>
    <submittedName>
        <fullName evidence="1">Uncharacterized protein</fullName>
    </submittedName>
</protein>